<comment type="similarity">
    <text evidence="11">Belongs to the acireductone dioxygenase (ARD) family.</text>
</comment>
<keyword evidence="3 11" id="KW-0533">Nickel</keyword>
<dbReference type="InterPro" id="IPR004313">
    <property type="entry name" value="ARD"/>
</dbReference>
<evidence type="ECO:0000256" key="6">
    <source>
        <dbReference type="ARBA" id="ARBA00022964"/>
    </source>
</evidence>
<dbReference type="GO" id="GO:0005506">
    <property type="term" value="F:iron ion binding"/>
    <property type="evidence" value="ECO:0007669"/>
    <property type="project" value="UniProtKB-UniRule"/>
</dbReference>
<keyword evidence="7 11" id="KW-0560">Oxidoreductase</keyword>
<dbReference type="InterPro" id="IPR014710">
    <property type="entry name" value="RmlC-like_jellyroll"/>
</dbReference>
<dbReference type="GO" id="GO:0005737">
    <property type="term" value="C:cytoplasm"/>
    <property type="evidence" value="ECO:0007669"/>
    <property type="project" value="UniProtKB-SubCell"/>
</dbReference>
<evidence type="ECO:0000256" key="8">
    <source>
        <dbReference type="ARBA" id="ARBA00023004"/>
    </source>
</evidence>
<evidence type="ECO:0000256" key="1">
    <source>
        <dbReference type="ARBA" id="ARBA00000428"/>
    </source>
</evidence>
<comment type="catalytic activity">
    <reaction evidence="11">
        <text>1,2-dihydroxy-5-(methylsulfanyl)pent-1-en-3-one + O2 = 3-(methylsulfanyl)propanoate + CO + formate + 2 H(+)</text>
        <dbReference type="Rhea" id="RHEA:14161"/>
        <dbReference type="ChEBI" id="CHEBI:15378"/>
        <dbReference type="ChEBI" id="CHEBI:15379"/>
        <dbReference type="ChEBI" id="CHEBI:15740"/>
        <dbReference type="ChEBI" id="CHEBI:17245"/>
        <dbReference type="ChEBI" id="CHEBI:49016"/>
        <dbReference type="ChEBI" id="CHEBI:49252"/>
        <dbReference type="EC" id="1.13.11.53"/>
    </reaction>
</comment>
<evidence type="ECO:0000256" key="4">
    <source>
        <dbReference type="ARBA" id="ARBA00022605"/>
    </source>
</evidence>
<comment type="pathway">
    <text evidence="11">Amino-acid biosynthesis; L-methionine biosynthesis via salvage pathway; L-methionine from S-methyl-5-thio-alpha-D-ribose 1-phosphate: step 5/6.</text>
</comment>
<dbReference type="PANTHER" id="PTHR23418:SF0">
    <property type="entry name" value="ACIREDUCTONE DIOXYGENASE"/>
    <property type="match status" value="1"/>
</dbReference>
<evidence type="ECO:0000256" key="5">
    <source>
        <dbReference type="ARBA" id="ARBA00022723"/>
    </source>
</evidence>
<feature type="binding site" evidence="11">
    <location>
        <position position="122"/>
    </location>
    <ligand>
        <name>Ni(2+)</name>
        <dbReference type="ChEBI" id="CHEBI:49786"/>
        <note>for nickel-dependent acireductone dioxygenase activity</note>
    </ligand>
</feature>
<dbReference type="FunFam" id="2.60.120.10:FF:000099">
    <property type="entry name" value="1,2-dihydroxy-3-keto-5-methylthiopentene dioxygenase"/>
    <property type="match status" value="2"/>
</dbReference>
<keyword evidence="2 11" id="KW-0963">Cytoplasm</keyword>
<feature type="binding site" evidence="11">
    <location>
        <position position="358"/>
    </location>
    <ligand>
        <name>Fe(2+)</name>
        <dbReference type="ChEBI" id="CHEBI:29033"/>
        <note>for iron-dependent acireductone dioxygenase activity</note>
    </ligand>
</feature>
<dbReference type="HAMAP" id="MF_03154">
    <property type="entry name" value="Salvage_MtnD_euk"/>
    <property type="match status" value="2"/>
</dbReference>
<feature type="binding site" evidence="11">
    <location>
        <position position="165"/>
    </location>
    <ligand>
        <name>Fe(2+)</name>
        <dbReference type="ChEBI" id="CHEBI:29033"/>
        <note>for iron-dependent acireductone dioxygenase activity</note>
    </ligand>
</feature>
<dbReference type="InterPro" id="IPR027496">
    <property type="entry name" value="ARD_euk"/>
</dbReference>
<gene>
    <name evidence="11" type="primary">ADI1</name>
    <name evidence="12" type="ORF">BCR33DRAFT_556284</name>
</gene>
<dbReference type="OrthoDB" id="1867259at2759"/>
<keyword evidence="5 11" id="KW-0479">Metal-binding</keyword>
<evidence type="ECO:0000313" key="12">
    <source>
        <dbReference type="EMBL" id="ORY49894.1"/>
    </source>
</evidence>
<comment type="subcellular location">
    <subcellularLocation>
        <location evidence="11">Cytoplasm</location>
    </subcellularLocation>
    <subcellularLocation>
        <location evidence="11">Nucleus</location>
    </subcellularLocation>
</comment>
<feature type="binding site" evidence="11">
    <location>
        <position position="315"/>
    </location>
    <ligand>
        <name>Fe(2+)</name>
        <dbReference type="ChEBI" id="CHEBI:29033"/>
        <note>for iron-dependent acireductone dioxygenase activity</note>
    </ligand>
</feature>
<sequence>MSATILPQLTGPLKAWKFNPTDEVCCSCIRVVVLSLGTYDIQQDQRELHKFEPNQEVSIKELAELGVLYWNIEVTDDEKHMETVETICRERQYKNRDVINIKRDTLPNYDQKIKTFFEEHIHEDEEIRFILDGSGYFDVRDKNDEWIRVAAKKSDMIILPAGMYHRFTLDTNNYIKAMRLFKEDPQWTPLNRDVETTDTNKFRRDYLREFHGVIIPSIPSQLTGPLQAWKFNPTQEDQRELHKFDPNQEVSIQELAALGVLYWNIPVTDDEKHMESVETICQERQYKNRDVINIKRDTLPNYDQKIKTFFEEHIHEDEEIRFILDGSGYFDVRNKDDEWIRVAAKKSDMIILPAGMYHRFTLDTNNYIKAMRLFKEDPQWTPLNREVETTDTNKFRLDYLKEFHGITVNLKKRPSDSNDAEEISTKIAKGA</sequence>
<proteinExistence type="inferred from homology"/>
<evidence type="ECO:0000256" key="10">
    <source>
        <dbReference type="ARBA" id="ARBA00023242"/>
    </source>
</evidence>
<dbReference type="GO" id="GO:0016151">
    <property type="term" value="F:nickel cation binding"/>
    <property type="evidence" value="ECO:0007669"/>
    <property type="project" value="UniProtKB-UniRule"/>
</dbReference>
<dbReference type="CDD" id="cd02232">
    <property type="entry name" value="cupin_ARD"/>
    <property type="match status" value="2"/>
</dbReference>
<comment type="function">
    <text evidence="11">Catalyzes 2 different reactions between oxygen and the acireductone 1,2-dihydroxy-3-keto-5-methylthiopentene (DHK-MTPene) depending upon the metal bound in the active site. Fe-containing acireductone dioxygenase (Fe-ARD) produces formate and 2-keto-4-methylthiobutyrate (KMTB), the alpha-ketoacid precursor of methionine in the methionine recycle pathway. Ni-containing acireductone dioxygenase (Ni-ARD) produces methylthiopropionate, carbon monoxide and formate, and does not lie on the methionine recycle pathway.</text>
</comment>
<feature type="binding site" evidence="11">
    <location>
        <position position="358"/>
    </location>
    <ligand>
        <name>Ni(2+)</name>
        <dbReference type="ChEBI" id="CHEBI:49786"/>
        <note>for nickel-dependent acireductone dioxygenase activity</note>
    </ligand>
</feature>
<dbReference type="AlphaFoldDB" id="A0A1Y2CSQ4"/>
<dbReference type="Proteomes" id="UP000193642">
    <property type="component" value="Unassembled WGS sequence"/>
</dbReference>
<dbReference type="GO" id="GO:0019509">
    <property type="term" value="P:L-methionine salvage from methylthioadenosine"/>
    <property type="evidence" value="ECO:0007669"/>
    <property type="project" value="UniProtKB-UniRule"/>
</dbReference>
<feature type="binding site" evidence="11">
    <location>
        <position position="126"/>
    </location>
    <ligand>
        <name>Ni(2+)</name>
        <dbReference type="ChEBI" id="CHEBI:49786"/>
        <note>for nickel-dependent acireductone dioxygenase activity</note>
    </ligand>
</feature>
<dbReference type="PANTHER" id="PTHR23418">
    <property type="entry name" value="ACIREDUCTONE DIOXYGENASE"/>
    <property type="match status" value="1"/>
</dbReference>
<organism evidence="12 13">
    <name type="scientific">Rhizoclosmatium globosum</name>
    <dbReference type="NCBI Taxonomy" id="329046"/>
    <lineage>
        <taxon>Eukaryota</taxon>
        <taxon>Fungi</taxon>
        <taxon>Fungi incertae sedis</taxon>
        <taxon>Chytridiomycota</taxon>
        <taxon>Chytridiomycota incertae sedis</taxon>
        <taxon>Chytridiomycetes</taxon>
        <taxon>Chytridiales</taxon>
        <taxon>Chytriomycetaceae</taxon>
        <taxon>Rhizoclosmatium</taxon>
    </lineage>
</organism>
<feature type="binding site" evidence="11">
    <location>
        <position position="319"/>
    </location>
    <ligand>
        <name>Ni(2+)</name>
        <dbReference type="ChEBI" id="CHEBI:49786"/>
        <note>for nickel-dependent acireductone dioxygenase activity</note>
    </ligand>
</feature>
<keyword evidence="4 11" id="KW-0028">Amino-acid biosynthesis</keyword>
<evidence type="ECO:0000256" key="11">
    <source>
        <dbReference type="HAMAP-Rule" id="MF_03154"/>
    </source>
</evidence>
<dbReference type="GO" id="GO:0005634">
    <property type="term" value="C:nucleus"/>
    <property type="evidence" value="ECO:0007669"/>
    <property type="project" value="UniProtKB-SubCell"/>
</dbReference>
<comment type="catalytic activity">
    <reaction evidence="1 11">
        <text>1,2-dihydroxy-5-(methylsulfanyl)pent-1-en-3-one + O2 = 4-methylsulfanyl-2-oxobutanoate + formate + 2 H(+)</text>
        <dbReference type="Rhea" id="RHEA:24504"/>
        <dbReference type="ChEBI" id="CHEBI:15378"/>
        <dbReference type="ChEBI" id="CHEBI:15379"/>
        <dbReference type="ChEBI" id="CHEBI:15740"/>
        <dbReference type="ChEBI" id="CHEBI:16723"/>
        <dbReference type="ChEBI" id="CHEBI:49252"/>
        <dbReference type="EC" id="1.13.11.54"/>
    </reaction>
</comment>
<keyword evidence="13" id="KW-1185">Reference proteome</keyword>
<dbReference type="STRING" id="329046.A0A1Y2CSQ4"/>
<keyword evidence="6 11" id="KW-0223">Dioxygenase</keyword>
<evidence type="ECO:0000256" key="2">
    <source>
        <dbReference type="ARBA" id="ARBA00022490"/>
    </source>
</evidence>
<dbReference type="Gene3D" id="2.60.120.10">
    <property type="entry name" value="Jelly Rolls"/>
    <property type="match status" value="2"/>
</dbReference>
<protein>
    <recommendedName>
        <fullName evidence="11">Acireductone dioxygenase</fullName>
    </recommendedName>
    <alternativeName>
        <fullName evidence="11">Acireductone dioxygenase (Fe(2+)-requiring)</fullName>
        <shortName evidence="11">ARD'</shortName>
        <shortName evidence="11">Fe-ARD</shortName>
        <ecNumber evidence="11">1.13.11.54</ecNumber>
    </alternativeName>
    <alternativeName>
        <fullName evidence="11">Acireductone dioxygenase (Ni(2+)-requiring)</fullName>
        <shortName evidence="11">ARD</shortName>
        <shortName evidence="11">Ni-ARD</shortName>
        <ecNumber evidence="11">1.13.11.53</ecNumber>
    </alternativeName>
</protein>
<dbReference type="Pfam" id="PF03079">
    <property type="entry name" value="ARD"/>
    <property type="match status" value="2"/>
</dbReference>
<evidence type="ECO:0000256" key="3">
    <source>
        <dbReference type="ARBA" id="ARBA00022596"/>
    </source>
</evidence>
<dbReference type="EMBL" id="MCGO01000008">
    <property type="protein sequence ID" value="ORY49894.1"/>
    <property type="molecule type" value="Genomic_DNA"/>
</dbReference>
<feature type="binding site" evidence="11">
    <location>
        <position position="313"/>
    </location>
    <ligand>
        <name>Fe(2+)</name>
        <dbReference type="ChEBI" id="CHEBI:29033"/>
        <note>for iron-dependent acireductone dioxygenase activity</note>
    </ligand>
</feature>
<dbReference type="EC" id="1.13.11.53" evidence="11"/>
<keyword evidence="10 11" id="KW-0539">Nucleus</keyword>
<reference evidence="12 13" key="1">
    <citation type="submission" date="2016-07" db="EMBL/GenBank/DDBJ databases">
        <title>Pervasive Adenine N6-methylation of Active Genes in Fungi.</title>
        <authorList>
            <consortium name="DOE Joint Genome Institute"/>
            <person name="Mondo S.J."/>
            <person name="Dannebaum R.O."/>
            <person name="Kuo R.C."/>
            <person name="Labutti K."/>
            <person name="Haridas S."/>
            <person name="Kuo A."/>
            <person name="Salamov A."/>
            <person name="Ahrendt S.R."/>
            <person name="Lipzen A."/>
            <person name="Sullivan W."/>
            <person name="Andreopoulos W.B."/>
            <person name="Clum A."/>
            <person name="Lindquist E."/>
            <person name="Daum C."/>
            <person name="Ramamoorthy G.K."/>
            <person name="Gryganskyi A."/>
            <person name="Culley D."/>
            <person name="Magnuson J.K."/>
            <person name="James T.Y."/>
            <person name="O'Malley M.A."/>
            <person name="Stajich J.E."/>
            <person name="Spatafora J.W."/>
            <person name="Visel A."/>
            <person name="Grigoriev I.V."/>
        </authorList>
    </citation>
    <scope>NUCLEOTIDE SEQUENCE [LARGE SCALE GENOMIC DNA]</scope>
    <source>
        <strain evidence="12 13">JEL800</strain>
    </source>
</reference>
<feature type="binding site" evidence="11">
    <location>
        <position position="122"/>
    </location>
    <ligand>
        <name>Fe(2+)</name>
        <dbReference type="ChEBI" id="CHEBI:29033"/>
        <note>for iron-dependent acireductone dioxygenase activity</note>
    </ligand>
</feature>
<feature type="binding site" evidence="11">
    <location>
        <position position="120"/>
    </location>
    <ligand>
        <name>Fe(2+)</name>
        <dbReference type="ChEBI" id="CHEBI:29033"/>
        <note>for iron-dependent acireductone dioxygenase activity</note>
    </ligand>
</feature>
<dbReference type="UniPathway" id="UPA00904">
    <property type="reaction ID" value="UER00878"/>
</dbReference>
<comment type="cofactor">
    <cofactor evidence="11">
        <name>Fe(2+)</name>
        <dbReference type="ChEBI" id="CHEBI:29033"/>
    </cofactor>
    <cofactor evidence="11">
        <name>Ni(2+)</name>
        <dbReference type="ChEBI" id="CHEBI:49786"/>
    </cofactor>
    <text evidence="11">Binds either 1 Fe or Ni cation per monomer. Iron-binding promotes an acireductone dioxygenase reaction producing 2-keto-4-methylthiobutyrate, while nickel-binding promotes an acireductone dioxygenase reaction producing 3-(methylsulfanyl)propanoate.</text>
</comment>
<dbReference type="GO" id="GO:0010309">
    <property type="term" value="F:acireductone dioxygenase [iron(II)-requiring] activity"/>
    <property type="evidence" value="ECO:0007669"/>
    <property type="project" value="UniProtKB-UniRule"/>
</dbReference>
<evidence type="ECO:0000256" key="7">
    <source>
        <dbReference type="ARBA" id="ARBA00023002"/>
    </source>
</evidence>
<keyword evidence="8 11" id="KW-0408">Iron</keyword>
<name>A0A1Y2CSQ4_9FUNG</name>
<keyword evidence="9 11" id="KW-0486">Methionine biosynthesis</keyword>
<dbReference type="GO" id="GO:0010308">
    <property type="term" value="F:acireductone dioxygenase (Ni2+-requiring) activity"/>
    <property type="evidence" value="ECO:0007669"/>
    <property type="project" value="UniProtKB-UniRule"/>
</dbReference>
<accession>A0A1Y2CSQ4</accession>
<feature type="binding site" evidence="11">
    <location>
        <position position="319"/>
    </location>
    <ligand>
        <name>Fe(2+)</name>
        <dbReference type="ChEBI" id="CHEBI:29033"/>
        <note>for iron-dependent acireductone dioxygenase activity</note>
    </ligand>
</feature>
<evidence type="ECO:0000256" key="9">
    <source>
        <dbReference type="ARBA" id="ARBA00023167"/>
    </source>
</evidence>
<dbReference type="EC" id="1.13.11.54" evidence="11"/>
<dbReference type="SUPFAM" id="SSF51182">
    <property type="entry name" value="RmlC-like cupins"/>
    <property type="match status" value="2"/>
</dbReference>
<evidence type="ECO:0000313" key="13">
    <source>
        <dbReference type="Proteomes" id="UP000193642"/>
    </source>
</evidence>
<feature type="binding site" evidence="11">
    <location>
        <position position="315"/>
    </location>
    <ligand>
        <name>Ni(2+)</name>
        <dbReference type="ChEBI" id="CHEBI:49786"/>
        <note>for nickel-dependent acireductone dioxygenase activity</note>
    </ligand>
</feature>
<feature type="binding site" evidence="11">
    <location>
        <position position="313"/>
    </location>
    <ligand>
        <name>Ni(2+)</name>
        <dbReference type="ChEBI" id="CHEBI:49786"/>
        <note>for nickel-dependent acireductone dioxygenase activity</note>
    </ligand>
</feature>
<feature type="binding site" evidence="11">
    <location>
        <position position="126"/>
    </location>
    <ligand>
        <name>Fe(2+)</name>
        <dbReference type="ChEBI" id="CHEBI:29033"/>
        <note>for iron-dependent acireductone dioxygenase activity</note>
    </ligand>
</feature>
<dbReference type="InterPro" id="IPR011051">
    <property type="entry name" value="RmlC_Cupin_sf"/>
</dbReference>
<feature type="binding site" evidence="11">
    <location>
        <position position="165"/>
    </location>
    <ligand>
        <name>Ni(2+)</name>
        <dbReference type="ChEBI" id="CHEBI:49786"/>
        <note>for nickel-dependent acireductone dioxygenase activity</note>
    </ligand>
</feature>
<comment type="caution">
    <text evidence="12">The sequence shown here is derived from an EMBL/GenBank/DDBJ whole genome shotgun (WGS) entry which is preliminary data.</text>
</comment>
<feature type="binding site" evidence="11">
    <location>
        <position position="120"/>
    </location>
    <ligand>
        <name>Ni(2+)</name>
        <dbReference type="ChEBI" id="CHEBI:49786"/>
        <note>for nickel-dependent acireductone dioxygenase activity</note>
    </ligand>
</feature>